<name>A0A3B1DRF7_9ZZZZ</name>
<reference evidence="1" key="1">
    <citation type="submission" date="2018-06" db="EMBL/GenBank/DDBJ databases">
        <authorList>
            <person name="Zhirakovskaya E."/>
        </authorList>
    </citation>
    <scope>NUCLEOTIDE SEQUENCE</scope>
</reference>
<accession>A0A3B1DRF7</accession>
<dbReference type="EMBL" id="UOGF01000073">
    <property type="protein sequence ID" value="VAX31277.1"/>
    <property type="molecule type" value="Genomic_DNA"/>
</dbReference>
<gene>
    <name evidence="1" type="ORF">MNBD_NITROSPIRAE01-444</name>
</gene>
<proteinExistence type="predicted"/>
<dbReference type="AlphaFoldDB" id="A0A3B1DRF7"/>
<evidence type="ECO:0000313" key="1">
    <source>
        <dbReference type="EMBL" id="VAX31277.1"/>
    </source>
</evidence>
<organism evidence="1">
    <name type="scientific">hydrothermal vent metagenome</name>
    <dbReference type="NCBI Taxonomy" id="652676"/>
    <lineage>
        <taxon>unclassified sequences</taxon>
        <taxon>metagenomes</taxon>
        <taxon>ecological metagenomes</taxon>
    </lineage>
</organism>
<protein>
    <submittedName>
        <fullName evidence="1">Uncharacterized protein</fullName>
    </submittedName>
</protein>
<sequence>MIREHFFKYMLLMILFANPSFSWGLPIETDTALILRFESNALRSFVRVIRQGKMSGIQPSA</sequence>